<feature type="domain" description="Secretion system C-terminal sorting" evidence="2">
    <location>
        <begin position="33"/>
        <end position="91"/>
    </location>
</feature>
<evidence type="ECO:0000256" key="1">
    <source>
        <dbReference type="ARBA" id="ARBA00022729"/>
    </source>
</evidence>
<dbReference type="NCBIfam" id="TIGR04183">
    <property type="entry name" value="Por_Secre_tail"/>
    <property type="match status" value="1"/>
</dbReference>
<dbReference type="Pfam" id="PF18962">
    <property type="entry name" value="Por_Secre_tail"/>
    <property type="match status" value="1"/>
</dbReference>
<evidence type="ECO:0000313" key="4">
    <source>
        <dbReference type="Proteomes" id="UP001595885"/>
    </source>
</evidence>
<dbReference type="InterPro" id="IPR026444">
    <property type="entry name" value="Secre_tail"/>
</dbReference>
<accession>A0ABV9P2S4</accession>
<evidence type="ECO:0000313" key="3">
    <source>
        <dbReference type="EMBL" id="MFC4738427.1"/>
    </source>
</evidence>
<gene>
    <name evidence="3" type="ORF">ACFO3U_00315</name>
</gene>
<proteinExistence type="predicted"/>
<organism evidence="3 4">
    <name type="scientific">Flavobacterium ponti</name>
    <dbReference type="NCBI Taxonomy" id="665133"/>
    <lineage>
        <taxon>Bacteria</taxon>
        <taxon>Pseudomonadati</taxon>
        <taxon>Bacteroidota</taxon>
        <taxon>Flavobacteriia</taxon>
        <taxon>Flavobacteriales</taxon>
        <taxon>Flavobacteriaceae</taxon>
        <taxon>Flavobacterium</taxon>
    </lineage>
</organism>
<dbReference type="EMBL" id="JBHSGW010000001">
    <property type="protein sequence ID" value="MFC4738427.1"/>
    <property type="molecule type" value="Genomic_DNA"/>
</dbReference>
<protein>
    <submittedName>
        <fullName evidence="3">T9SS type A sorting domain-containing protein</fullName>
    </submittedName>
</protein>
<keyword evidence="4" id="KW-1185">Reference proteome</keyword>
<dbReference type="RefSeq" id="WP_379737333.1">
    <property type="nucleotide sequence ID" value="NZ_JBHSGW010000001.1"/>
</dbReference>
<name>A0ABV9P2S4_9FLAO</name>
<dbReference type="Proteomes" id="UP001595885">
    <property type="component" value="Unassembled WGS sequence"/>
</dbReference>
<keyword evidence="1" id="KW-0732">Signal</keyword>
<reference evidence="4" key="1">
    <citation type="journal article" date="2019" name="Int. J. Syst. Evol. Microbiol.">
        <title>The Global Catalogue of Microorganisms (GCM) 10K type strain sequencing project: providing services to taxonomists for standard genome sequencing and annotation.</title>
        <authorList>
            <consortium name="The Broad Institute Genomics Platform"/>
            <consortium name="The Broad Institute Genome Sequencing Center for Infectious Disease"/>
            <person name="Wu L."/>
            <person name="Ma J."/>
        </authorList>
    </citation>
    <scope>NUCLEOTIDE SEQUENCE [LARGE SCALE GENOMIC DNA]</scope>
    <source>
        <strain evidence="4">CCUG 50349</strain>
    </source>
</reference>
<sequence>MNYLIGTTEVFLKYDSKEEKIEDLNFQNYFSFYPNPVYNELYLISNIEEPFEIEIYDQLGRKIIEKLIINYKIDLTNLNVGVYIVIPKIENIKPFKILKL</sequence>
<comment type="caution">
    <text evidence="3">The sequence shown here is derived from an EMBL/GenBank/DDBJ whole genome shotgun (WGS) entry which is preliminary data.</text>
</comment>
<evidence type="ECO:0000259" key="2">
    <source>
        <dbReference type="Pfam" id="PF18962"/>
    </source>
</evidence>